<keyword evidence="2" id="KW-0255">Endonuclease</keyword>
<dbReference type="RefSeq" id="WP_231381055.1">
    <property type="nucleotide sequence ID" value="NZ_KI629821.1"/>
</dbReference>
<dbReference type="InterPro" id="IPR003615">
    <property type="entry name" value="HNH_nuc"/>
</dbReference>
<dbReference type="Pfam" id="PF13391">
    <property type="entry name" value="HNH_2"/>
    <property type="match status" value="1"/>
</dbReference>
<dbReference type="HOGENOM" id="CLU_905084_0_0_11"/>
<evidence type="ECO:0000313" key="2">
    <source>
        <dbReference type="EMBL" id="ETA05648.1"/>
    </source>
</evidence>
<dbReference type="EMBL" id="AYXO01000037">
    <property type="protein sequence ID" value="ETA05648.1"/>
    <property type="molecule type" value="Genomic_DNA"/>
</dbReference>
<gene>
    <name evidence="2" type="ORF">V525_17195</name>
</gene>
<evidence type="ECO:0000259" key="1">
    <source>
        <dbReference type="Pfam" id="PF13391"/>
    </source>
</evidence>
<keyword evidence="2" id="KW-0540">Nuclease</keyword>
<comment type="caution">
    <text evidence="2">The sequence shown here is derived from an EMBL/GenBank/DDBJ whole genome shotgun (WGS) entry which is preliminary data.</text>
</comment>
<proteinExistence type="predicted"/>
<keyword evidence="2" id="KW-0378">Hydrolase</keyword>
<keyword evidence="3" id="KW-1185">Reference proteome</keyword>
<dbReference type="AlphaFoldDB" id="W9D8L4"/>
<evidence type="ECO:0000313" key="3">
    <source>
        <dbReference type="Proteomes" id="UP000035035"/>
    </source>
</evidence>
<accession>W9D8L4</accession>
<feature type="domain" description="HNH nuclease" evidence="1">
    <location>
        <begin position="189"/>
        <end position="238"/>
    </location>
</feature>
<organism evidence="2 3">
    <name type="scientific">Gordonia alkanivorans CGMCC 6845</name>
    <dbReference type="NCBI Taxonomy" id="1423140"/>
    <lineage>
        <taxon>Bacteria</taxon>
        <taxon>Bacillati</taxon>
        <taxon>Actinomycetota</taxon>
        <taxon>Actinomycetes</taxon>
        <taxon>Mycobacteriales</taxon>
        <taxon>Gordoniaceae</taxon>
        <taxon>Gordonia</taxon>
    </lineage>
</organism>
<sequence>MEGVLFSAVETRLREAIMVALAEQVAERGFVTRAELTALRVGTETRRIIDRSRGIWNPRDMEATLSVVSSPDSGYSDSDLGDLFRYDYRAGSSDGDNKKLRRAYELGVPIILLRKIRDGVYVPVFPTYVVGDDFEARQFVLAVDEGLRFLSDPLNPSPVERAYAERVTRQRLHQAEFRGRVLRAYETSCAVCNLEYGRLLDAAHITPDSDVRGLPIVNNGISLCKIHHSAFDSNLIGISPDYAVHVAHDVLEVVDGPMLKHGIQEMDGRRLRLPSHRSEYPDRERLAQRFDQFIAAS</sequence>
<reference evidence="2 3" key="1">
    <citation type="journal article" date="2014" name="Genome Announc.">
        <title>Draft Genome Sequence of Gordonia alkanivorans Strain CGMCC6845, a Halotolerant Hydrocarbon-Degrading Bacterium.</title>
        <authorList>
            <person name="Wang X."/>
            <person name="Jin D."/>
            <person name="Zhou L."/>
            <person name="Wu L."/>
            <person name="An W."/>
            <person name="Zhao L."/>
        </authorList>
    </citation>
    <scope>NUCLEOTIDE SEQUENCE [LARGE SCALE GENOMIC DNA]</scope>
    <source>
        <strain evidence="2 3">CGMCC 6845</strain>
    </source>
</reference>
<protein>
    <submittedName>
        <fullName evidence="2">Restriction endonuclease</fullName>
    </submittedName>
</protein>
<dbReference type="Proteomes" id="UP000035035">
    <property type="component" value="Unassembled WGS sequence"/>
</dbReference>
<dbReference type="GO" id="GO:0004519">
    <property type="term" value="F:endonuclease activity"/>
    <property type="evidence" value="ECO:0007669"/>
    <property type="project" value="UniProtKB-KW"/>
</dbReference>
<name>W9D8L4_9ACTN</name>